<keyword evidence="1" id="KW-0472">Membrane</keyword>
<evidence type="ECO:0000313" key="3">
    <source>
        <dbReference type="Proteomes" id="UP001206925"/>
    </source>
</evidence>
<keyword evidence="3" id="KW-1185">Reference proteome</keyword>
<accession>A0AAD5CNM8</accession>
<gene>
    <name evidence="2" type="ORF">M8C21_004117</name>
</gene>
<name>A0AAD5CNM8_AMBAR</name>
<evidence type="ECO:0000313" key="2">
    <source>
        <dbReference type="EMBL" id="KAI7743796.1"/>
    </source>
</evidence>
<sequence>MMTHCCCSCHYKNIMGDCEGYAKLNSRAHALSYAASANVFVSAAGNDGTEILIGMFCVAVSLIPDAAICLVKMRISRLLVMIWFRLA</sequence>
<dbReference type="EMBL" id="JAMZMK010007679">
    <property type="protein sequence ID" value="KAI7743796.1"/>
    <property type="molecule type" value="Genomic_DNA"/>
</dbReference>
<keyword evidence="1" id="KW-0812">Transmembrane</keyword>
<feature type="transmembrane region" description="Helical" evidence="1">
    <location>
        <begin position="51"/>
        <end position="71"/>
    </location>
</feature>
<dbReference type="Proteomes" id="UP001206925">
    <property type="component" value="Unassembled WGS sequence"/>
</dbReference>
<reference evidence="2" key="1">
    <citation type="submission" date="2022-06" db="EMBL/GenBank/DDBJ databases">
        <title>Uncovering the hologenomic basis of an extraordinary plant invasion.</title>
        <authorList>
            <person name="Bieker V.C."/>
            <person name="Martin M.D."/>
            <person name="Gilbert T."/>
            <person name="Hodgins K."/>
            <person name="Battlay P."/>
            <person name="Petersen B."/>
            <person name="Wilson J."/>
        </authorList>
    </citation>
    <scope>NUCLEOTIDE SEQUENCE</scope>
    <source>
        <strain evidence="2">AA19_3_7</strain>
        <tissue evidence="2">Leaf</tissue>
    </source>
</reference>
<keyword evidence="1" id="KW-1133">Transmembrane helix</keyword>
<protein>
    <submittedName>
        <fullName evidence="2">Uncharacterized protein</fullName>
    </submittedName>
</protein>
<comment type="caution">
    <text evidence="2">The sequence shown here is derived from an EMBL/GenBank/DDBJ whole genome shotgun (WGS) entry which is preliminary data.</text>
</comment>
<dbReference type="AlphaFoldDB" id="A0AAD5CNM8"/>
<proteinExistence type="predicted"/>
<evidence type="ECO:0000256" key="1">
    <source>
        <dbReference type="SAM" id="Phobius"/>
    </source>
</evidence>
<organism evidence="2 3">
    <name type="scientific">Ambrosia artemisiifolia</name>
    <name type="common">Common ragweed</name>
    <dbReference type="NCBI Taxonomy" id="4212"/>
    <lineage>
        <taxon>Eukaryota</taxon>
        <taxon>Viridiplantae</taxon>
        <taxon>Streptophyta</taxon>
        <taxon>Embryophyta</taxon>
        <taxon>Tracheophyta</taxon>
        <taxon>Spermatophyta</taxon>
        <taxon>Magnoliopsida</taxon>
        <taxon>eudicotyledons</taxon>
        <taxon>Gunneridae</taxon>
        <taxon>Pentapetalae</taxon>
        <taxon>asterids</taxon>
        <taxon>campanulids</taxon>
        <taxon>Asterales</taxon>
        <taxon>Asteraceae</taxon>
        <taxon>Asteroideae</taxon>
        <taxon>Heliantheae alliance</taxon>
        <taxon>Heliantheae</taxon>
        <taxon>Ambrosia</taxon>
    </lineage>
</organism>